<dbReference type="RefSeq" id="WP_367876112.1">
    <property type="nucleotide sequence ID" value="NZ_JBFNXX010000001.1"/>
</dbReference>
<comment type="caution">
    <text evidence="1">The sequence shown here is derived from an EMBL/GenBank/DDBJ whole genome shotgun (WGS) entry which is preliminary data.</text>
</comment>
<evidence type="ECO:0000313" key="1">
    <source>
        <dbReference type="EMBL" id="MEW9918415.1"/>
    </source>
</evidence>
<accession>A0ABV3RHI1</accession>
<dbReference type="EMBL" id="JBFNXX010000001">
    <property type="protein sequence ID" value="MEW9918415.1"/>
    <property type="molecule type" value="Genomic_DNA"/>
</dbReference>
<dbReference type="PANTHER" id="PTHR43861">
    <property type="entry name" value="TRANS-ACONITATE 2-METHYLTRANSFERASE-RELATED"/>
    <property type="match status" value="1"/>
</dbReference>
<organism evidence="1 2">
    <name type="scientific">Sulfitobacter sediminis</name>
    <dbReference type="NCBI Taxonomy" id="3234186"/>
    <lineage>
        <taxon>Bacteria</taxon>
        <taxon>Pseudomonadati</taxon>
        <taxon>Pseudomonadota</taxon>
        <taxon>Alphaproteobacteria</taxon>
        <taxon>Rhodobacterales</taxon>
        <taxon>Roseobacteraceae</taxon>
        <taxon>Sulfitobacter</taxon>
    </lineage>
</organism>
<sequence>MSDRGTLNVYARKAEEYLEVTREAATADPLLAAFIADLPDRSRVLDLGCGPGLCAAAMAAAGHEAIAMDAVPEMVALAAEHPGVNARIGTFDDIEGDGAYDGVWANFSLLHAPRADLPRHLAAIRRALKPGGLFHIALKTGTGEKRDDLGRYYAYYTSDELTALLEKAGFTVTGHSTGRDRGLDGALSDWVALRAHA</sequence>
<dbReference type="Gene3D" id="3.40.50.150">
    <property type="entry name" value="Vaccinia Virus protein VP39"/>
    <property type="match status" value="1"/>
</dbReference>
<dbReference type="PANTHER" id="PTHR43861:SF1">
    <property type="entry name" value="TRANS-ACONITATE 2-METHYLTRANSFERASE"/>
    <property type="match status" value="1"/>
</dbReference>
<evidence type="ECO:0000313" key="2">
    <source>
        <dbReference type="Proteomes" id="UP001556098"/>
    </source>
</evidence>
<name>A0ABV3RHI1_9RHOB</name>
<reference evidence="1 2" key="1">
    <citation type="submission" date="2024-07" db="EMBL/GenBank/DDBJ databases">
        <title>Marimonas sp.nov., isolated from tidal-flat sediment.</title>
        <authorList>
            <person name="Jayan J.N."/>
            <person name="Lee S.S."/>
        </authorList>
    </citation>
    <scope>NUCLEOTIDE SEQUENCE [LARGE SCALE GENOMIC DNA]</scope>
    <source>
        <strain evidence="1 2">MJW-29</strain>
    </source>
</reference>
<keyword evidence="1" id="KW-0808">Transferase</keyword>
<dbReference type="Proteomes" id="UP001556098">
    <property type="component" value="Unassembled WGS sequence"/>
</dbReference>
<dbReference type="CDD" id="cd02440">
    <property type="entry name" value="AdoMet_MTases"/>
    <property type="match status" value="1"/>
</dbReference>
<dbReference type="SUPFAM" id="SSF53335">
    <property type="entry name" value="S-adenosyl-L-methionine-dependent methyltransferases"/>
    <property type="match status" value="1"/>
</dbReference>
<keyword evidence="2" id="KW-1185">Reference proteome</keyword>
<keyword evidence="1" id="KW-0489">Methyltransferase</keyword>
<dbReference type="InterPro" id="IPR029063">
    <property type="entry name" value="SAM-dependent_MTases_sf"/>
</dbReference>
<dbReference type="GO" id="GO:0008168">
    <property type="term" value="F:methyltransferase activity"/>
    <property type="evidence" value="ECO:0007669"/>
    <property type="project" value="UniProtKB-KW"/>
</dbReference>
<gene>
    <name evidence="1" type="ORF">AB2B41_02275</name>
</gene>
<dbReference type="GO" id="GO:0032259">
    <property type="term" value="P:methylation"/>
    <property type="evidence" value="ECO:0007669"/>
    <property type="project" value="UniProtKB-KW"/>
</dbReference>
<dbReference type="Pfam" id="PF13489">
    <property type="entry name" value="Methyltransf_23"/>
    <property type="match status" value="1"/>
</dbReference>
<proteinExistence type="predicted"/>
<protein>
    <submittedName>
        <fullName evidence="1">Class I SAM-dependent methyltransferase</fullName>
    </submittedName>
</protein>